<dbReference type="InterPro" id="IPR004236">
    <property type="entry name" value="Pept_S1_alpha_lytic"/>
</dbReference>
<dbReference type="EMBL" id="NSJV01000671">
    <property type="protein sequence ID" value="PAU44417.1"/>
    <property type="molecule type" value="Genomic_DNA"/>
</dbReference>
<dbReference type="GO" id="GO:0004252">
    <property type="term" value="F:serine-type endopeptidase activity"/>
    <property type="evidence" value="ECO:0007669"/>
    <property type="project" value="InterPro"/>
</dbReference>
<evidence type="ECO:0000313" key="14">
    <source>
        <dbReference type="Proteomes" id="UP000218944"/>
    </source>
</evidence>
<dbReference type="AlphaFoldDB" id="A0A2A2CYY4"/>
<feature type="active site" description="Charge relay system" evidence="8">
    <location>
        <position position="208"/>
    </location>
</feature>
<evidence type="ECO:0000256" key="2">
    <source>
        <dbReference type="ARBA" id="ARBA00022670"/>
    </source>
</evidence>
<organism evidence="13 14">
    <name type="scientific">Streptomyces albireticuli</name>
    <dbReference type="NCBI Taxonomy" id="1940"/>
    <lineage>
        <taxon>Bacteria</taxon>
        <taxon>Bacillati</taxon>
        <taxon>Actinomycetota</taxon>
        <taxon>Actinomycetes</taxon>
        <taxon>Kitasatosporales</taxon>
        <taxon>Streptomycetaceae</taxon>
        <taxon>Streptomyces</taxon>
    </lineage>
</organism>
<dbReference type="Proteomes" id="UP000218944">
    <property type="component" value="Unassembled WGS sequence"/>
</dbReference>
<keyword evidence="3" id="KW-0732">Signal</keyword>
<name>A0A2A2CYY4_9ACTN</name>
<gene>
    <name evidence="13" type="ORF">CK936_35065</name>
</gene>
<evidence type="ECO:0000259" key="11">
    <source>
        <dbReference type="Pfam" id="PF00089"/>
    </source>
</evidence>
<accession>A0A2A2CYY4</accession>
<dbReference type="InterPro" id="IPR009003">
    <property type="entry name" value="Peptidase_S1_PA"/>
</dbReference>
<evidence type="ECO:0000256" key="9">
    <source>
        <dbReference type="PIRSR" id="PIRSR001134-2"/>
    </source>
</evidence>
<feature type="active site" description="Charge relay system" evidence="8">
    <location>
        <position position="293"/>
    </location>
</feature>
<evidence type="ECO:0000256" key="5">
    <source>
        <dbReference type="ARBA" id="ARBA00022825"/>
    </source>
</evidence>
<sequence length="337" mass="34229">MHFPRPKARGTHFRTRGSGIHSGDAMQRSARLRRRAAALAAAAMAALAAVALTPAGAATARSAAVRPGDARLDATMAALNSSDLIPGTAWGADPATGRVVVTADPTVTGARLERLNGVLKPLGQSVELKRTTTELRAFLAGGDAIHASALTGSRGYCSLGFNVKRAGKPDAFLTAGHCGDPIKSWSDREGGPEIARVPAGGSSFPGDDFAIAEYTAAVDHPSQVNLYNGSVQNITGARDAALGETVRRSGATTGPGFGVRSGTVTGLNWTVTYPEGRVSGLTRTDVCAEPGDSGGSFFIGDQAVGLTSGGSGNCTTGGTTFFQPVLEALSAYGATIG</sequence>
<feature type="domain" description="Peptidase S1A alpha-lytic prodomain" evidence="12">
    <location>
        <begin position="70"/>
        <end position="116"/>
    </location>
</feature>
<dbReference type="CDD" id="cd21112">
    <property type="entry name" value="alphaLP-like"/>
    <property type="match status" value="1"/>
</dbReference>
<feature type="region of interest" description="Disordered" evidence="10">
    <location>
        <begin position="1"/>
        <end position="25"/>
    </location>
</feature>
<dbReference type="PIRSF" id="PIRSF001134">
    <property type="entry name" value="Streptogrisin"/>
    <property type="match status" value="1"/>
</dbReference>
<evidence type="ECO:0000256" key="4">
    <source>
        <dbReference type="ARBA" id="ARBA00022801"/>
    </source>
</evidence>
<evidence type="ECO:0000256" key="10">
    <source>
        <dbReference type="SAM" id="MobiDB-lite"/>
    </source>
</evidence>
<feature type="disulfide bond" evidence="9">
    <location>
        <begin position="287"/>
        <end position="314"/>
    </location>
</feature>
<dbReference type="InterPro" id="IPR001316">
    <property type="entry name" value="Pept_S1A_streptogrisin"/>
</dbReference>
<evidence type="ECO:0000256" key="3">
    <source>
        <dbReference type="ARBA" id="ARBA00022729"/>
    </source>
</evidence>
<dbReference type="InterPro" id="IPR043504">
    <property type="entry name" value="Peptidase_S1_PA_chymotrypsin"/>
</dbReference>
<evidence type="ECO:0000313" key="13">
    <source>
        <dbReference type="EMBL" id="PAU44417.1"/>
    </source>
</evidence>
<dbReference type="Gene3D" id="2.40.10.10">
    <property type="entry name" value="Trypsin-like serine proteases"/>
    <property type="match status" value="2"/>
</dbReference>
<comment type="similarity">
    <text evidence="1">Belongs to the peptidase S1 family.</text>
</comment>
<dbReference type="GO" id="GO:0006508">
    <property type="term" value="P:proteolysis"/>
    <property type="evidence" value="ECO:0007669"/>
    <property type="project" value="UniProtKB-KW"/>
</dbReference>
<dbReference type="Pfam" id="PF02983">
    <property type="entry name" value="Pro_Al_protease"/>
    <property type="match status" value="1"/>
</dbReference>
<feature type="domain" description="Peptidase S1" evidence="11">
    <location>
        <begin position="170"/>
        <end position="326"/>
    </location>
</feature>
<dbReference type="PRINTS" id="PR00861">
    <property type="entry name" value="ALYTICPTASE"/>
</dbReference>
<evidence type="ECO:0000256" key="7">
    <source>
        <dbReference type="ARBA" id="ARBA00023157"/>
    </source>
</evidence>
<feature type="active site" description="Charge relay system" evidence="8">
    <location>
        <position position="177"/>
    </location>
</feature>
<reference evidence="13 14" key="1">
    <citation type="submission" date="2017-08" db="EMBL/GenBank/DDBJ databases">
        <title>Genome sequence of Streptomyces albireticuli NRRL B-1670.</title>
        <authorList>
            <person name="Graham D.E."/>
            <person name="Mahan K.M."/>
            <person name="Klingeman D.M."/>
            <person name="Hettich R.L."/>
            <person name="Parry R.J."/>
            <person name="Spain J.C."/>
        </authorList>
    </citation>
    <scope>NUCLEOTIDE SEQUENCE [LARGE SCALE GENOMIC DNA]</scope>
    <source>
        <strain evidence="13 14">NRRL B-1670</strain>
    </source>
</reference>
<keyword evidence="6" id="KW-0865">Zymogen</keyword>
<feature type="compositionally biased region" description="Basic residues" evidence="10">
    <location>
        <begin position="1"/>
        <end position="15"/>
    </location>
</feature>
<evidence type="ECO:0000256" key="6">
    <source>
        <dbReference type="ARBA" id="ARBA00023145"/>
    </source>
</evidence>
<evidence type="ECO:0000259" key="12">
    <source>
        <dbReference type="Pfam" id="PF02983"/>
    </source>
</evidence>
<keyword evidence="2 13" id="KW-0645">Protease</keyword>
<feature type="disulfide bond" evidence="9">
    <location>
        <begin position="157"/>
        <end position="178"/>
    </location>
</feature>
<dbReference type="GO" id="GO:0005576">
    <property type="term" value="C:extracellular region"/>
    <property type="evidence" value="ECO:0007669"/>
    <property type="project" value="InterPro"/>
</dbReference>
<keyword evidence="14" id="KW-1185">Reference proteome</keyword>
<evidence type="ECO:0000256" key="8">
    <source>
        <dbReference type="PIRSR" id="PIRSR001134-1"/>
    </source>
</evidence>
<dbReference type="InterPro" id="IPR001254">
    <property type="entry name" value="Trypsin_dom"/>
</dbReference>
<comment type="caution">
    <text evidence="13">The sequence shown here is derived from an EMBL/GenBank/DDBJ whole genome shotgun (WGS) entry which is preliminary data.</text>
</comment>
<evidence type="ECO:0000256" key="1">
    <source>
        <dbReference type="ARBA" id="ARBA00007664"/>
    </source>
</evidence>
<dbReference type="Pfam" id="PF00089">
    <property type="entry name" value="Trypsin"/>
    <property type="match status" value="1"/>
</dbReference>
<keyword evidence="5" id="KW-0720">Serine protease</keyword>
<dbReference type="SUPFAM" id="SSF50494">
    <property type="entry name" value="Trypsin-like serine proteases"/>
    <property type="match status" value="1"/>
</dbReference>
<protein>
    <submittedName>
        <fullName evidence="13">Serine protease</fullName>
    </submittedName>
</protein>
<keyword evidence="7 9" id="KW-1015">Disulfide bond</keyword>
<proteinExistence type="inferred from homology"/>
<keyword evidence="4" id="KW-0378">Hydrolase</keyword>